<dbReference type="AlphaFoldDB" id="A0A164YM53"/>
<evidence type="ECO:0000256" key="1">
    <source>
        <dbReference type="SAM" id="MobiDB-lite"/>
    </source>
</evidence>
<dbReference type="EMBL" id="KV419397">
    <property type="protein sequence ID" value="KZS97050.1"/>
    <property type="molecule type" value="Genomic_DNA"/>
</dbReference>
<proteinExistence type="predicted"/>
<evidence type="ECO:0000313" key="3">
    <source>
        <dbReference type="Proteomes" id="UP000076722"/>
    </source>
</evidence>
<feature type="region of interest" description="Disordered" evidence="1">
    <location>
        <begin position="366"/>
        <end position="438"/>
    </location>
</feature>
<organism evidence="2 3">
    <name type="scientific">Sistotremastrum niveocremeum HHB9708</name>
    <dbReference type="NCBI Taxonomy" id="1314777"/>
    <lineage>
        <taxon>Eukaryota</taxon>
        <taxon>Fungi</taxon>
        <taxon>Dikarya</taxon>
        <taxon>Basidiomycota</taxon>
        <taxon>Agaricomycotina</taxon>
        <taxon>Agaricomycetes</taxon>
        <taxon>Sistotremastrales</taxon>
        <taxon>Sistotremastraceae</taxon>
        <taxon>Sertulicium</taxon>
        <taxon>Sertulicium niveocremeum</taxon>
    </lineage>
</organism>
<protein>
    <submittedName>
        <fullName evidence="2">Uncharacterized protein</fullName>
    </submittedName>
</protein>
<feature type="region of interest" description="Disordered" evidence="1">
    <location>
        <begin position="290"/>
        <end position="335"/>
    </location>
</feature>
<reference evidence="2 3" key="1">
    <citation type="journal article" date="2016" name="Mol. Biol. Evol.">
        <title>Comparative Genomics of Early-Diverging Mushroom-Forming Fungi Provides Insights into the Origins of Lignocellulose Decay Capabilities.</title>
        <authorList>
            <person name="Nagy L.G."/>
            <person name="Riley R."/>
            <person name="Tritt A."/>
            <person name="Adam C."/>
            <person name="Daum C."/>
            <person name="Floudas D."/>
            <person name="Sun H."/>
            <person name="Yadav J.S."/>
            <person name="Pangilinan J."/>
            <person name="Larsson K.H."/>
            <person name="Matsuura K."/>
            <person name="Barry K."/>
            <person name="Labutti K."/>
            <person name="Kuo R."/>
            <person name="Ohm R.A."/>
            <person name="Bhattacharya S.S."/>
            <person name="Shirouzu T."/>
            <person name="Yoshinaga Y."/>
            <person name="Martin F.M."/>
            <person name="Grigoriev I.V."/>
            <person name="Hibbett D.S."/>
        </authorList>
    </citation>
    <scope>NUCLEOTIDE SEQUENCE [LARGE SCALE GENOMIC DNA]</scope>
    <source>
        <strain evidence="2 3">HHB9708</strain>
    </source>
</reference>
<sequence>MVTPERPAETLLGFLTRRHPPIKVVLGQTALGNKRQKSSLTTSEKYRGQDIKGLHEWTDFNIDAVLERYGAILGTRRLFEEVNMSTQRGRSGVVSEDAIHDRLSRSVLTIANRGLDQAHHKFDPKTVTASPSPAALELIDRGHQYLYIDAAKEAPLTDQFSDDRVAINEDGKGCVSIEIKPSTKFSALPNKNTGKQLSSYRKVLAQLNFYMHLRNCRYGCILTDQEIVCVRKLVDDEGKARPGHLEVSEPIERAAWGEKNLTIELALWYLIMLAGETDPNEGWHLESIRHTEDAPPTTEAASSMDESHKSKHEVEGRALAEKESGNVAPPEMDPKPARDAIIEEEEEEKTDSDSYVVDNIEMKHIDNTSDSDGALAGLRLAGDSESESREKSFNVEYGAELWDDDDSESEVGFHGQPNATPTRRVPSQNYPRSRGDRR</sequence>
<feature type="compositionally biased region" description="Basic and acidic residues" evidence="1">
    <location>
        <begin position="305"/>
        <end position="324"/>
    </location>
</feature>
<dbReference type="STRING" id="1314777.A0A164YM53"/>
<evidence type="ECO:0000313" key="2">
    <source>
        <dbReference type="EMBL" id="KZS97050.1"/>
    </source>
</evidence>
<feature type="compositionally biased region" description="Polar residues" evidence="1">
    <location>
        <begin position="417"/>
        <end position="431"/>
    </location>
</feature>
<keyword evidence="3" id="KW-1185">Reference proteome</keyword>
<accession>A0A164YM53</accession>
<dbReference type="Proteomes" id="UP000076722">
    <property type="component" value="Unassembled WGS sequence"/>
</dbReference>
<name>A0A164YM53_9AGAM</name>
<gene>
    <name evidence="2" type="ORF">SISNIDRAFT_481993</name>
</gene>